<feature type="chain" id="PRO_5045738043" evidence="1">
    <location>
        <begin position="26"/>
        <end position="104"/>
    </location>
</feature>
<organism evidence="3 4">
    <name type="scientific">Qipengyuania gelatinilytica</name>
    <dbReference type="NCBI Taxonomy" id="2867231"/>
    <lineage>
        <taxon>Bacteria</taxon>
        <taxon>Pseudomonadati</taxon>
        <taxon>Pseudomonadota</taxon>
        <taxon>Alphaproteobacteria</taxon>
        <taxon>Sphingomonadales</taxon>
        <taxon>Erythrobacteraceae</taxon>
        <taxon>Qipengyuania</taxon>
    </lineage>
</organism>
<dbReference type="InterPro" id="IPR037053">
    <property type="entry name" value="Phage_tail_collar_dom_sf"/>
</dbReference>
<name>A0ABX9A3H9_9SPHN</name>
<feature type="domain" description="Phage tail collar" evidence="2">
    <location>
        <begin position="32"/>
        <end position="86"/>
    </location>
</feature>
<reference evidence="3 4" key="1">
    <citation type="submission" date="2021-08" db="EMBL/GenBank/DDBJ databases">
        <title>Comparative Genomics Analysis of the Genus Qipengyuania Reveals Extensive Genetic Diversity and Metabolic Versatility, Including the Description of Fifteen Novel Species.</title>
        <authorList>
            <person name="Liu Y."/>
        </authorList>
    </citation>
    <scope>NUCLEOTIDE SEQUENCE [LARGE SCALE GENOMIC DNA]</scope>
    <source>
        <strain evidence="3 4">1NDH1</strain>
    </source>
</reference>
<dbReference type="Pfam" id="PF07484">
    <property type="entry name" value="Collar"/>
    <property type="match status" value="1"/>
</dbReference>
<keyword evidence="1" id="KW-0732">Signal</keyword>
<evidence type="ECO:0000313" key="3">
    <source>
        <dbReference type="EMBL" id="QZD95820.1"/>
    </source>
</evidence>
<evidence type="ECO:0000313" key="4">
    <source>
        <dbReference type="Proteomes" id="UP000824321"/>
    </source>
</evidence>
<dbReference type="Gene3D" id="3.90.1340.10">
    <property type="entry name" value="Phage tail collar domain"/>
    <property type="match status" value="1"/>
</dbReference>
<gene>
    <name evidence="3" type="ORF">K3136_03625</name>
</gene>
<protein>
    <submittedName>
        <fullName evidence="3">Tail fiber protein</fullName>
    </submittedName>
</protein>
<sequence length="104" mass="10824">MKFAKTLAVAAVALSSGIASTPVQAQERYLAEVILVGQNFCPGGTLLADGKLLPIAQNTALFSLLGTTYGGDGRTTFALPDLRSDAPAGMRYCVVTQGIYPSRS</sequence>
<dbReference type="EMBL" id="CP081294">
    <property type="protein sequence ID" value="QZD95820.1"/>
    <property type="molecule type" value="Genomic_DNA"/>
</dbReference>
<dbReference type="Proteomes" id="UP000824321">
    <property type="component" value="Chromosome"/>
</dbReference>
<feature type="signal peptide" evidence="1">
    <location>
        <begin position="1"/>
        <end position="25"/>
    </location>
</feature>
<keyword evidence="4" id="KW-1185">Reference proteome</keyword>
<evidence type="ECO:0000256" key="1">
    <source>
        <dbReference type="SAM" id="SignalP"/>
    </source>
</evidence>
<dbReference type="InterPro" id="IPR011083">
    <property type="entry name" value="Phage_tail_collar_dom"/>
</dbReference>
<proteinExistence type="predicted"/>
<evidence type="ECO:0000259" key="2">
    <source>
        <dbReference type="Pfam" id="PF07484"/>
    </source>
</evidence>
<dbReference type="RefSeq" id="WP_221431547.1">
    <property type="nucleotide sequence ID" value="NZ_CP081294.1"/>
</dbReference>
<accession>A0ABX9A3H9</accession>
<dbReference type="SUPFAM" id="SSF88874">
    <property type="entry name" value="Receptor-binding domain of short tail fibre protein gp12"/>
    <property type="match status" value="1"/>
</dbReference>